<sequence length="334" mass="38179">MFCAKRVFRCFKALERLGNRITGAAGPYFVGLAVLLLWTGTICFSIWSNKRFKVDVIAPSLSYPFITIPLCILIATNMHAHYFFVCTVKPGFIDDPPVQPGSSWFWAKKKDWSKSRALTGGVRWTTTRITPATITRCNRCGKQRPEYSISHPSRAAVAYLALATFCFSILGYRQAIQCFIPHGDWKYHVPEVMYAMIYILAVVLCFAVTVMGLWHVYGVSNAETSVESQDHEQYRKRAKARNEVCLNVLFLHLLAQAQFQTFVNSYDLGRRKNLSLFFNIGENGYPLYTLFIPLRIMPYTDGRSWARRDGYDRHLGLRAGEELTDESDDDDLDD</sequence>
<comment type="caution">
    <text evidence="2">The sequence shown here is derived from an EMBL/GenBank/DDBJ whole genome shotgun (WGS) entry which is preliminary data.</text>
</comment>
<dbReference type="eggNOG" id="KOG1313">
    <property type="taxonomic scope" value="Eukaryota"/>
</dbReference>
<name>D6RLY5_COPC7</name>
<dbReference type="EMBL" id="AACS02000004">
    <property type="protein sequence ID" value="EFI27856.1"/>
    <property type="molecule type" value="Genomic_DNA"/>
</dbReference>
<dbReference type="InterPro" id="IPR039859">
    <property type="entry name" value="PFA4/ZDH16/20/ERF2-like"/>
</dbReference>
<keyword evidence="3" id="KW-1185">Reference proteome</keyword>
<dbReference type="Proteomes" id="UP000001861">
    <property type="component" value="Unassembled WGS sequence"/>
</dbReference>
<keyword evidence="1" id="KW-1133">Transmembrane helix</keyword>
<evidence type="ECO:0000313" key="3">
    <source>
        <dbReference type="Proteomes" id="UP000001861"/>
    </source>
</evidence>
<accession>D6RLY5</accession>
<dbReference type="PANTHER" id="PTHR12246">
    <property type="entry name" value="PALMITOYLTRANSFERASE ZDHHC16"/>
    <property type="match status" value="1"/>
</dbReference>
<evidence type="ECO:0000256" key="1">
    <source>
        <dbReference type="SAM" id="Phobius"/>
    </source>
</evidence>
<dbReference type="OrthoDB" id="9909019at2759"/>
<dbReference type="AlphaFoldDB" id="D6RLY5"/>
<gene>
    <name evidence="2" type="ORF">CC1G_14349</name>
</gene>
<feature type="transmembrane region" description="Helical" evidence="1">
    <location>
        <begin position="28"/>
        <end position="49"/>
    </location>
</feature>
<reference evidence="2 3" key="1">
    <citation type="journal article" date="2010" name="Proc. Natl. Acad. Sci. U.S.A.">
        <title>Insights into evolution of multicellular fungi from the assembled chromosomes of the mushroom Coprinopsis cinerea (Coprinus cinereus).</title>
        <authorList>
            <person name="Stajich J.E."/>
            <person name="Wilke S.K."/>
            <person name="Ahren D."/>
            <person name="Au C.H."/>
            <person name="Birren B.W."/>
            <person name="Borodovsky M."/>
            <person name="Burns C."/>
            <person name="Canback B."/>
            <person name="Casselton L.A."/>
            <person name="Cheng C.K."/>
            <person name="Deng J."/>
            <person name="Dietrich F.S."/>
            <person name="Fargo D.C."/>
            <person name="Farman M.L."/>
            <person name="Gathman A.C."/>
            <person name="Goldberg J."/>
            <person name="Guigo R."/>
            <person name="Hoegger P.J."/>
            <person name="Hooker J.B."/>
            <person name="Huggins A."/>
            <person name="James T.Y."/>
            <person name="Kamada T."/>
            <person name="Kilaru S."/>
            <person name="Kodira C."/>
            <person name="Kues U."/>
            <person name="Kupfer D."/>
            <person name="Kwan H.S."/>
            <person name="Lomsadze A."/>
            <person name="Li W."/>
            <person name="Lilly W.W."/>
            <person name="Ma L.J."/>
            <person name="Mackey A.J."/>
            <person name="Manning G."/>
            <person name="Martin F."/>
            <person name="Muraguchi H."/>
            <person name="Natvig D.O."/>
            <person name="Palmerini H."/>
            <person name="Ramesh M.A."/>
            <person name="Rehmeyer C.J."/>
            <person name="Roe B.A."/>
            <person name="Shenoy N."/>
            <person name="Stanke M."/>
            <person name="Ter-Hovhannisyan V."/>
            <person name="Tunlid A."/>
            <person name="Velagapudi R."/>
            <person name="Vision T.J."/>
            <person name="Zeng Q."/>
            <person name="Zolan M.E."/>
            <person name="Pukkila P.J."/>
        </authorList>
    </citation>
    <scope>NUCLEOTIDE SEQUENCE [LARGE SCALE GENOMIC DNA]</scope>
    <source>
        <strain evidence="3">Okayama-7 / 130 / ATCC MYA-4618 / FGSC 9003</strain>
    </source>
</reference>
<proteinExistence type="predicted"/>
<evidence type="ECO:0000313" key="2">
    <source>
        <dbReference type="EMBL" id="EFI27856.1"/>
    </source>
</evidence>
<dbReference type="RefSeq" id="XP_002911350.1">
    <property type="nucleotide sequence ID" value="XM_002911304.1"/>
</dbReference>
<dbReference type="VEuPathDB" id="FungiDB:CC1G_14349"/>
<dbReference type="KEGG" id="cci:CC1G_14349"/>
<dbReference type="HOGENOM" id="CLU_054274_1_0_1"/>
<dbReference type="STRING" id="240176.D6RLY5"/>
<organism evidence="2 3">
    <name type="scientific">Coprinopsis cinerea (strain Okayama-7 / 130 / ATCC MYA-4618 / FGSC 9003)</name>
    <name type="common">Inky cap fungus</name>
    <name type="synonym">Hormographiella aspergillata</name>
    <dbReference type="NCBI Taxonomy" id="240176"/>
    <lineage>
        <taxon>Eukaryota</taxon>
        <taxon>Fungi</taxon>
        <taxon>Dikarya</taxon>
        <taxon>Basidiomycota</taxon>
        <taxon>Agaricomycotina</taxon>
        <taxon>Agaricomycetes</taxon>
        <taxon>Agaricomycetidae</taxon>
        <taxon>Agaricales</taxon>
        <taxon>Agaricineae</taxon>
        <taxon>Psathyrellaceae</taxon>
        <taxon>Coprinopsis</taxon>
    </lineage>
</organism>
<dbReference type="GO" id="GO:0016409">
    <property type="term" value="F:palmitoyltransferase activity"/>
    <property type="evidence" value="ECO:0007669"/>
    <property type="project" value="InterPro"/>
</dbReference>
<keyword evidence="1" id="KW-0812">Transmembrane</keyword>
<protein>
    <submittedName>
        <fullName evidence="2">Vacuole protein</fullName>
    </submittedName>
</protein>
<dbReference type="InParanoid" id="D6RLY5"/>
<dbReference type="GeneID" id="9379884"/>
<dbReference type="OMA" id="DGIVWDC"/>
<feature type="transmembrane region" description="Helical" evidence="1">
    <location>
        <begin position="155"/>
        <end position="172"/>
    </location>
</feature>
<keyword evidence="1" id="KW-0472">Membrane</keyword>
<feature type="transmembrane region" description="Helical" evidence="1">
    <location>
        <begin position="61"/>
        <end position="84"/>
    </location>
</feature>
<feature type="transmembrane region" description="Helical" evidence="1">
    <location>
        <begin position="192"/>
        <end position="217"/>
    </location>
</feature>